<evidence type="ECO:0000259" key="2">
    <source>
        <dbReference type="Pfam" id="PF22085"/>
    </source>
</evidence>
<keyword evidence="1" id="KW-0472">Membrane</keyword>
<evidence type="ECO:0000256" key="1">
    <source>
        <dbReference type="SAM" id="Phobius"/>
    </source>
</evidence>
<dbReference type="Pfam" id="PF22085">
    <property type="entry name" value="NorB_cytochrome_c-like"/>
    <property type="match status" value="1"/>
</dbReference>
<feature type="domain" description="Nitric oxide reductase subunit B cytochrome c-like" evidence="2">
    <location>
        <begin position="51"/>
        <end position="148"/>
    </location>
</feature>
<feature type="transmembrane region" description="Helical" evidence="1">
    <location>
        <begin position="20"/>
        <end position="38"/>
    </location>
</feature>
<keyword evidence="1" id="KW-1133">Transmembrane helix</keyword>
<comment type="caution">
    <text evidence="3">The sequence shown here is derived from an EMBL/GenBank/DDBJ whole genome shotgun (WGS) entry which is preliminary data.</text>
</comment>
<name>X0YJD0_9ZZZZ</name>
<organism evidence="3">
    <name type="scientific">marine sediment metagenome</name>
    <dbReference type="NCBI Taxonomy" id="412755"/>
    <lineage>
        <taxon>unclassified sequences</taxon>
        <taxon>metagenomes</taxon>
        <taxon>ecological metagenomes</taxon>
    </lineage>
</organism>
<protein>
    <recommendedName>
        <fullName evidence="2">Nitric oxide reductase subunit B cytochrome c-like domain-containing protein</fullName>
    </recommendedName>
</protein>
<feature type="non-terminal residue" evidence="3">
    <location>
        <position position="149"/>
    </location>
</feature>
<evidence type="ECO:0000313" key="3">
    <source>
        <dbReference type="EMBL" id="GAG56189.1"/>
    </source>
</evidence>
<gene>
    <name evidence="3" type="ORF">S01H4_11594</name>
</gene>
<accession>X0YJD0</accession>
<sequence length="149" mass="16208">MSTSDNSNLALWLVNKKNWLTHFMIVAGICIAGLIYLGGATYSGAPPLVDFVSTEGKTVVSLKQINHGKELFHLRGLMSYGSFWGDGAERGPDFTADALHRTVLGMRAHYLAELDSRGAGEFSEYDADAVAARVVREVHNNTYDEDAGV</sequence>
<reference evidence="3" key="1">
    <citation type="journal article" date="2014" name="Front. Microbiol.">
        <title>High frequency of phylogenetically diverse reductive dehalogenase-homologous genes in deep subseafloor sedimentary metagenomes.</title>
        <authorList>
            <person name="Kawai M."/>
            <person name="Futagami T."/>
            <person name="Toyoda A."/>
            <person name="Takaki Y."/>
            <person name="Nishi S."/>
            <person name="Hori S."/>
            <person name="Arai W."/>
            <person name="Tsubouchi T."/>
            <person name="Morono Y."/>
            <person name="Uchiyama I."/>
            <person name="Ito T."/>
            <person name="Fujiyama A."/>
            <person name="Inagaki F."/>
            <person name="Takami H."/>
        </authorList>
    </citation>
    <scope>NUCLEOTIDE SEQUENCE</scope>
    <source>
        <strain evidence="3">Expedition CK06-06</strain>
    </source>
</reference>
<dbReference type="InterPro" id="IPR054309">
    <property type="entry name" value="NorB_cytochrome_c-like"/>
</dbReference>
<dbReference type="EMBL" id="BART01004727">
    <property type="protein sequence ID" value="GAG56189.1"/>
    <property type="molecule type" value="Genomic_DNA"/>
</dbReference>
<keyword evidence="1" id="KW-0812">Transmembrane</keyword>
<dbReference type="AlphaFoldDB" id="X0YJD0"/>
<proteinExistence type="predicted"/>